<dbReference type="PROSITE" id="PS51257">
    <property type="entry name" value="PROKAR_LIPOPROTEIN"/>
    <property type="match status" value="1"/>
</dbReference>
<feature type="chain" id="PRO_5046663243" evidence="1">
    <location>
        <begin position="24"/>
        <end position="293"/>
    </location>
</feature>
<protein>
    <submittedName>
        <fullName evidence="3">GDSL-type esterase/lipase family protein</fullName>
    </submittedName>
</protein>
<comment type="caution">
    <text evidence="3">The sequence shown here is derived from an EMBL/GenBank/DDBJ whole genome shotgun (WGS) entry which is preliminary data.</text>
</comment>
<dbReference type="RefSeq" id="WP_258796921.1">
    <property type="nucleotide sequence ID" value="NZ_JANTHX010000002.1"/>
</dbReference>
<dbReference type="Pfam" id="PF13472">
    <property type="entry name" value="Lipase_GDSL_2"/>
    <property type="match status" value="1"/>
</dbReference>
<dbReference type="PANTHER" id="PTHR30383">
    <property type="entry name" value="THIOESTERASE 1/PROTEASE 1/LYSOPHOSPHOLIPASE L1"/>
    <property type="match status" value="1"/>
</dbReference>
<reference evidence="3 4" key="1">
    <citation type="submission" date="2022-08" db="EMBL/GenBank/DDBJ databases">
        <authorList>
            <person name="Li F."/>
        </authorList>
    </citation>
    <scope>NUCLEOTIDE SEQUENCE [LARGE SCALE GENOMIC DNA]</scope>
    <source>
        <strain evidence="3 4">10F1B-8-1</strain>
    </source>
</reference>
<dbReference type="Proteomes" id="UP001205337">
    <property type="component" value="Unassembled WGS sequence"/>
</dbReference>
<organism evidence="3 4">
    <name type="scientific">Protaetiibacter mangrovi</name>
    <dbReference type="NCBI Taxonomy" id="2970926"/>
    <lineage>
        <taxon>Bacteria</taxon>
        <taxon>Bacillati</taxon>
        <taxon>Actinomycetota</taxon>
        <taxon>Actinomycetes</taxon>
        <taxon>Micrococcales</taxon>
        <taxon>Microbacteriaceae</taxon>
        <taxon>Protaetiibacter</taxon>
    </lineage>
</organism>
<dbReference type="InterPro" id="IPR036514">
    <property type="entry name" value="SGNH_hydro_sf"/>
</dbReference>
<keyword evidence="1" id="KW-0732">Signal</keyword>
<evidence type="ECO:0000259" key="2">
    <source>
        <dbReference type="Pfam" id="PF13472"/>
    </source>
</evidence>
<evidence type="ECO:0000313" key="3">
    <source>
        <dbReference type="EMBL" id="MCS0498047.1"/>
    </source>
</evidence>
<gene>
    <name evidence="3" type="ORF">NUH29_00585</name>
</gene>
<feature type="signal peptide" evidence="1">
    <location>
        <begin position="1"/>
        <end position="23"/>
    </location>
</feature>
<dbReference type="SUPFAM" id="SSF52266">
    <property type="entry name" value="SGNH hydrolase"/>
    <property type="match status" value="1"/>
</dbReference>
<dbReference type="EMBL" id="JANTHX010000002">
    <property type="protein sequence ID" value="MCS0498047.1"/>
    <property type="molecule type" value="Genomic_DNA"/>
</dbReference>
<feature type="domain" description="SGNH hydrolase-type esterase" evidence="2">
    <location>
        <begin position="54"/>
        <end position="276"/>
    </location>
</feature>
<dbReference type="InterPro" id="IPR013830">
    <property type="entry name" value="SGNH_hydro"/>
</dbReference>
<accession>A0ABT1ZBG0</accession>
<evidence type="ECO:0000256" key="1">
    <source>
        <dbReference type="SAM" id="SignalP"/>
    </source>
</evidence>
<proteinExistence type="predicted"/>
<keyword evidence="4" id="KW-1185">Reference proteome</keyword>
<evidence type="ECO:0000313" key="4">
    <source>
        <dbReference type="Proteomes" id="UP001205337"/>
    </source>
</evidence>
<dbReference type="InterPro" id="IPR051532">
    <property type="entry name" value="Ester_Hydrolysis_Enzymes"/>
</dbReference>
<name>A0ABT1ZBG0_9MICO</name>
<dbReference type="Gene3D" id="3.40.50.1110">
    <property type="entry name" value="SGNH hydrolase"/>
    <property type="match status" value="1"/>
</dbReference>
<sequence length="293" mass="30577">MRRARGAFAAALLAAVLAGCTPAASTPDETPAAPTPTPTEVRPAIIDEVTRIVVLGDSVTLGVNACPAEDRICGSASWATGNAEVDSLAVRAAAQNPAVEVQSLARDGARLSTALGNLDHVVGEHAQLAIVFLGANDACAPSLGEMTEPEQFRDELGQLLDALAADTDPEVLLVEVPDLENVWEQGHGNGRALRVWASTPACRSLLADAEDTGPAAEARRAAVSDRVEAFNTVIEDVCAARPRCTTDGGAVHDHPFRSPELSSIDYFHPSEDGQRVVAELIWAALARVPSGTP</sequence>